<comment type="function">
    <text evidence="7">Adaptins are components of the adaptor complexes which link clathrin to receptors in coated vesicles. Clathrin-associated protein complexes are believed to interact with the cytoplasmic tails of membrane proteins, leading to their selection and concentration.</text>
</comment>
<dbReference type="eggNOG" id="KOG1077">
    <property type="taxonomic scope" value="Eukaryota"/>
</dbReference>
<feature type="domain" description="Clathrin adaptor alpha/beta/gamma-adaptin appendage Ig-like subdomain" evidence="10">
    <location>
        <begin position="775"/>
        <end position="876"/>
    </location>
</feature>
<name>K0R582_THAOC</name>
<dbReference type="GO" id="GO:0030122">
    <property type="term" value="C:AP-2 adaptor complex"/>
    <property type="evidence" value="ECO:0007669"/>
    <property type="project" value="InterPro"/>
</dbReference>
<dbReference type="InterPro" id="IPR012295">
    <property type="entry name" value="TBP_dom_sf"/>
</dbReference>
<proteinExistence type="inferred from homology"/>
<evidence type="ECO:0000256" key="7">
    <source>
        <dbReference type="PIRNR" id="PIRNR037091"/>
    </source>
</evidence>
<keyword evidence="5 7" id="KW-0472">Membrane</keyword>
<evidence type="ECO:0000256" key="5">
    <source>
        <dbReference type="ARBA" id="ARBA00023136"/>
    </source>
</evidence>
<accession>K0R582</accession>
<evidence type="ECO:0000256" key="8">
    <source>
        <dbReference type="PIRSR" id="PIRSR037091-1"/>
    </source>
</evidence>
<dbReference type="InterPro" id="IPR017104">
    <property type="entry name" value="AP2_complex_asu"/>
</dbReference>
<dbReference type="InterPro" id="IPR050840">
    <property type="entry name" value="Adaptor_Complx_Large_Subunit"/>
</dbReference>
<feature type="binding site" evidence="8">
    <location>
        <begin position="62"/>
        <end position="66"/>
    </location>
    <ligand>
        <name>a 1,2-diacyl-sn-glycero-3-phospho-(1D-myo-inositol-3,4,5-trisphosphate)</name>
        <dbReference type="ChEBI" id="CHEBI:57836"/>
    </ligand>
</feature>
<dbReference type="Gene3D" id="1.25.10.10">
    <property type="entry name" value="Leucine-rich Repeat Variant"/>
    <property type="match status" value="1"/>
</dbReference>
<keyword evidence="3 7" id="KW-0254">Endocytosis</keyword>
<dbReference type="Gene3D" id="3.30.310.10">
    <property type="entry name" value="TATA-Binding Protein"/>
    <property type="match status" value="1"/>
</dbReference>
<feature type="binding site" evidence="8">
    <location>
        <position position="38"/>
    </location>
    <ligand>
        <name>a 1,2-diacyl-sn-glycero-3-phospho-(1D-myo-inositol-3,4,5-trisphosphate)</name>
        <dbReference type="ChEBI" id="CHEBI:57836"/>
    </ligand>
</feature>
<feature type="compositionally biased region" description="Acidic residues" evidence="9">
    <location>
        <begin position="677"/>
        <end position="699"/>
    </location>
</feature>
<feature type="compositionally biased region" description="Polar residues" evidence="9">
    <location>
        <begin position="649"/>
        <end position="673"/>
    </location>
</feature>
<dbReference type="InterPro" id="IPR011989">
    <property type="entry name" value="ARM-like"/>
</dbReference>
<keyword evidence="6 7" id="KW-0168">Coated pit</keyword>
<protein>
    <recommendedName>
        <fullName evidence="7">AP-2 complex subunit alpha</fullName>
    </recommendedName>
</protein>
<dbReference type="Pfam" id="PF01602">
    <property type="entry name" value="Adaptin_N"/>
    <property type="match status" value="1"/>
</dbReference>
<comment type="subcellular location">
    <subcellularLocation>
        <location evidence="1">Membrane</location>
        <location evidence="1">Coated pit</location>
        <topology evidence="1">Peripheral membrane protein</topology>
        <orientation evidence="1">Cytoplasmic side</orientation>
    </subcellularLocation>
</comment>
<dbReference type="PANTHER" id="PTHR22780">
    <property type="entry name" value="ADAPTIN, ALPHA/GAMMA/EPSILON"/>
    <property type="match status" value="1"/>
</dbReference>
<evidence type="ECO:0000256" key="3">
    <source>
        <dbReference type="ARBA" id="ARBA00022583"/>
    </source>
</evidence>
<evidence type="ECO:0000256" key="1">
    <source>
        <dbReference type="ARBA" id="ARBA00004277"/>
    </source>
</evidence>
<dbReference type="GO" id="GO:0035615">
    <property type="term" value="F:clathrin adaptor activity"/>
    <property type="evidence" value="ECO:0007669"/>
    <property type="project" value="InterPro"/>
</dbReference>
<dbReference type="GO" id="GO:0006886">
    <property type="term" value="P:intracellular protein transport"/>
    <property type="evidence" value="ECO:0007669"/>
    <property type="project" value="UniProtKB-UniRule"/>
</dbReference>
<dbReference type="InterPro" id="IPR002553">
    <property type="entry name" value="Clathrin/coatomer_adapt-like_N"/>
</dbReference>
<dbReference type="InterPro" id="IPR009028">
    <property type="entry name" value="Coatomer/calthrin_app_sub_C"/>
</dbReference>
<feature type="binding site" evidence="8">
    <location>
        <begin position="6"/>
        <end position="7"/>
    </location>
    <ligand>
        <name>a 1,2-diacyl-sn-glycero-3-phospho-(1D-myo-inositol-3,4,5-trisphosphate)</name>
        <dbReference type="ChEBI" id="CHEBI:57836"/>
    </ligand>
</feature>
<evidence type="ECO:0000256" key="9">
    <source>
        <dbReference type="SAM" id="MobiDB-lite"/>
    </source>
</evidence>
<dbReference type="Proteomes" id="UP000266841">
    <property type="component" value="Unassembled WGS sequence"/>
</dbReference>
<evidence type="ECO:0000313" key="12">
    <source>
        <dbReference type="Proteomes" id="UP000266841"/>
    </source>
</evidence>
<comment type="similarity">
    <text evidence="7">Belongs to the adaptor complexes large subunit family.</text>
</comment>
<dbReference type="OMA" id="PVLMHRY"/>
<keyword evidence="12" id="KW-1185">Reference proteome</keyword>
<dbReference type="InterPro" id="IPR013041">
    <property type="entry name" value="Clathrin_app_Ig-like_sf"/>
</dbReference>
<keyword evidence="2 7" id="KW-0813">Transport</keyword>
<dbReference type="AlphaFoldDB" id="K0R582"/>
<dbReference type="Pfam" id="PF02296">
    <property type="entry name" value="Alpha_adaptin_C"/>
    <property type="match status" value="1"/>
</dbReference>
<evidence type="ECO:0000256" key="2">
    <source>
        <dbReference type="ARBA" id="ARBA00022448"/>
    </source>
</evidence>
<dbReference type="Gene3D" id="2.60.40.1230">
    <property type="match status" value="1"/>
</dbReference>
<dbReference type="SMART" id="SM00809">
    <property type="entry name" value="Alpha_adaptinC2"/>
    <property type="match status" value="1"/>
</dbReference>
<organism evidence="11 12">
    <name type="scientific">Thalassiosira oceanica</name>
    <name type="common">Marine diatom</name>
    <dbReference type="NCBI Taxonomy" id="159749"/>
    <lineage>
        <taxon>Eukaryota</taxon>
        <taxon>Sar</taxon>
        <taxon>Stramenopiles</taxon>
        <taxon>Ochrophyta</taxon>
        <taxon>Bacillariophyta</taxon>
        <taxon>Coscinodiscophyceae</taxon>
        <taxon>Thalassiosirophycidae</taxon>
        <taxon>Thalassiosirales</taxon>
        <taxon>Thalassiosiraceae</taxon>
        <taxon>Thalassiosira</taxon>
    </lineage>
</organism>
<dbReference type="SUPFAM" id="SSF49348">
    <property type="entry name" value="Clathrin adaptor appendage domain"/>
    <property type="match status" value="1"/>
</dbReference>
<evidence type="ECO:0000259" key="10">
    <source>
        <dbReference type="SMART" id="SM00809"/>
    </source>
</evidence>
<evidence type="ECO:0000256" key="4">
    <source>
        <dbReference type="ARBA" id="ARBA00022927"/>
    </source>
</evidence>
<evidence type="ECO:0000313" key="11">
    <source>
        <dbReference type="EMBL" id="EJK46999.1"/>
    </source>
</evidence>
<dbReference type="InterPro" id="IPR003164">
    <property type="entry name" value="Clathrin_a-adaptin_app_sub_C"/>
</dbReference>
<dbReference type="GO" id="GO:0072583">
    <property type="term" value="P:clathrin-dependent endocytosis"/>
    <property type="evidence" value="ECO:0007669"/>
    <property type="project" value="InterPro"/>
</dbReference>
<evidence type="ECO:0000256" key="6">
    <source>
        <dbReference type="ARBA" id="ARBA00023176"/>
    </source>
</evidence>
<comment type="caution">
    <text evidence="11">The sequence shown here is derived from an EMBL/GenBank/DDBJ whole genome shotgun (WGS) entry which is preliminary data.</text>
</comment>
<sequence>MSGQARGLNNFISDLRNSKSQEEESNRIEVELAKIRKKFNPGDRKLAADGSNPALSSYQRKKYIWKLVYIHVLGYEVDFGHAEVLTLVRSKKYAEKTVGYVALSLLLRGSDPVMGSIVDTIRADLVTAPAQGKKKKKADVKNDAVQCLALCSLANISGLELIQAMHLQVRQVLATPESSEQVKKKSALCLLRLTRTSPNLISGREFAPHLAKLLQDQHLGVLTSVMSLLNGLASQHVADYESLIPHVVHILGVLVIKKQCAREYLYYRTPSPWLQIKLLKFLQMYPNAVEGHDIGMDASGYVSQLINVVSKILMETDVSDSINKSNADHAILFEAVQLIVAWGTTCPVTLREGAMQLLGKFISVREPNIRYLGLMTMAKLAQIEGSVEGAKKHQATVLVSLKDADISVRRRALDLLFVICDTDNAERVVDELVAHLVVADASIREEMVLKIAILAEKYATDLRWYVDTILKLISIAGDYVSDSIWHRVVQIVTNHPQGDLQGYAAATLFLAVSPHRCHETTVCVAAYVLGEFGFLIAERAGMSGEEQFHVLHQHWFNVGTSTKSILISTYAKLANLYEECRPLVAPVFARSKNSSDVEVQQRCAEYSSMREAFSPEAVEDLLREMPPFEDKRRSALEMRLLEKEGENSAAVTKASTLSEVEQQRAMQSVQMLSNPPIEEEMEPIEEQEEEAEKDNEDQYDPPRQQLRDAPQAGDEVDSQPSPRSPAQALGPGHDEVNQDGGANGRQINGSVNGSVKPASVGIPKELVPAMRKAFSNLCTSPSGVLFENSLLQVGVKHEYVGAQGRISIFFGNLHNTPLHNFKVKVDQPEHLRTQLQGTQDLLDDGESGTTGCTVAVKTQAKLLMLVEVTSPFDDVPSIRITFETEEGERHDYPLRLPIVATCFMEPVNLDPGAFMQRWKSLEGPDRECQEVMRLPPNSNGIDEAYMDRVRGIIVEGLKFGKCQGVDPTPWTVSGAATFRTGAKDTNGNNINVGCLVRVEANPQANAFRVTTRTLHPLCSRAVKNVSLVSIKLAA</sequence>
<feature type="region of interest" description="Disordered" evidence="9">
    <location>
        <begin position="644"/>
        <end position="758"/>
    </location>
</feature>
<gene>
    <name evidence="11" type="ORF">THAOC_34311</name>
</gene>
<dbReference type="PIRSF" id="PIRSF037091">
    <property type="entry name" value="AP2_complex_alpha"/>
    <property type="match status" value="1"/>
</dbReference>
<dbReference type="SUPFAM" id="SSF55711">
    <property type="entry name" value="Subdomain of clathrin and coatomer appendage domain"/>
    <property type="match status" value="1"/>
</dbReference>
<keyword evidence="4 7" id="KW-0653">Protein transport</keyword>
<dbReference type="InterPro" id="IPR016024">
    <property type="entry name" value="ARM-type_fold"/>
</dbReference>
<feature type="binding site" evidence="8">
    <location>
        <position position="58"/>
    </location>
    <ligand>
        <name>a 1,2-diacyl-sn-glycero-3-phospho-(1D-myo-inositol-3,4,5-trisphosphate)</name>
        <dbReference type="ChEBI" id="CHEBI:57836"/>
    </ligand>
</feature>
<dbReference type="InterPro" id="IPR008152">
    <property type="entry name" value="Clathrin_a/b/g-adaptin_app_Ig"/>
</dbReference>
<dbReference type="Pfam" id="PF02883">
    <property type="entry name" value="Alpha_adaptinC2"/>
    <property type="match status" value="1"/>
</dbReference>
<dbReference type="OrthoDB" id="413467at2759"/>
<reference evidence="11 12" key="1">
    <citation type="journal article" date="2012" name="Genome Biol.">
        <title>Genome and low-iron response of an oceanic diatom adapted to chronic iron limitation.</title>
        <authorList>
            <person name="Lommer M."/>
            <person name="Specht M."/>
            <person name="Roy A.S."/>
            <person name="Kraemer L."/>
            <person name="Andreson R."/>
            <person name="Gutowska M.A."/>
            <person name="Wolf J."/>
            <person name="Bergner S.V."/>
            <person name="Schilhabel M.B."/>
            <person name="Klostermeier U.C."/>
            <person name="Beiko R.G."/>
            <person name="Rosenstiel P."/>
            <person name="Hippler M."/>
            <person name="Laroche J."/>
        </authorList>
    </citation>
    <scope>NUCLEOTIDE SEQUENCE [LARGE SCALE GENOMIC DNA]</scope>
    <source>
        <strain evidence="11 12">CCMP1005</strain>
    </source>
</reference>
<dbReference type="SUPFAM" id="SSF48371">
    <property type="entry name" value="ARM repeat"/>
    <property type="match status" value="1"/>
</dbReference>
<dbReference type="EMBL" id="AGNL01047422">
    <property type="protein sequence ID" value="EJK46999.1"/>
    <property type="molecule type" value="Genomic_DNA"/>
</dbReference>